<dbReference type="InterPro" id="IPR014292">
    <property type="entry name" value="Acyl_transf_WS/DGAT"/>
</dbReference>
<evidence type="ECO:0000259" key="12">
    <source>
        <dbReference type="Pfam" id="PF03007"/>
    </source>
</evidence>
<dbReference type="Proteomes" id="UP000018291">
    <property type="component" value="Unassembled WGS sequence"/>
</dbReference>
<feature type="domain" description="O-acyltransferase WSD1 C-terminal" evidence="13">
    <location>
        <begin position="308"/>
        <end position="458"/>
    </location>
</feature>
<comment type="pathway">
    <text evidence="2">Lipid metabolism.</text>
</comment>
<evidence type="ECO:0000256" key="10">
    <source>
        <dbReference type="ARBA" id="ARBA00048109"/>
    </source>
</evidence>
<dbReference type="HOGENOM" id="CLU_024186_4_2_11"/>
<feature type="domain" description="O-acyltransferase WSD1-like N-terminal" evidence="12">
    <location>
        <begin position="5"/>
        <end position="267"/>
    </location>
</feature>
<dbReference type="EMBL" id="CANL01000030">
    <property type="protein sequence ID" value="CCM64318.1"/>
    <property type="molecule type" value="Genomic_DNA"/>
</dbReference>
<dbReference type="Gene3D" id="3.30.559.30">
    <property type="entry name" value="Nonribosomal peptide synthetase, condensation domain"/>
    <property type="match status" value="1"/>
</dbReference>
<dbReference type="STRING" id="1229780.BN381_360020"/>
<dbReference type="Gene3D" id="3.30.559.10">
    <property type="entry name" value="Chloramphenicol acetyltransferase-like domain"/>
    <property type="match status" value="1"/>
</dbReference>
<dbReference type="Pfam" id="PF03007">
    <property type="entry name" value="WS_DGAT_cat"/>
    <property type="match status" value="1"/>
</dbReference>
<dbReference type="GO" id="GO:0019432">
    <property type="term" value="P:triglyceride biosynthetic process"/>
    <property type="evidence" value="ECO:0007669"/>
    <property type="project" value="UniProtKB-UniPathway"/>
</dbReference>
<dbReference type="GO" id="GO:0006071">
    <property type="term" value="P:glycerol metabolic process"/>
    <property type="evidence" value="ECO:0007669"/>
    <property type="project" value="UniProtKB-KW"/>
</dbReference>
<dbReference type="SUPFAM" id="SSF52777">
    <property type="entry name" value="CoA-dependent acyltransferases"/>
    <property type="match status" value="2"/>
</dbReference>
<dbReference type="InterPro" id="IPR004255">
    <property type="entry name" value="O-acyltransferase_WSD1_N"/>
</dbReference>
<protein>
    <recommendedName>
        <fullName evidence="4 11">Diacylglycerol O-acyltransferase</fullName>
        <ecNumber evidence="4 11">2.3.1.20</ecNumber>
    </recommendedName>
</protein>
<keyword evidence="15" id="KW-1185">Reference proteome</keyword>
<dbReference type="GO" id="GO:0071731">
    <property type="term" value="P:response to nitric oxide"/>
    <property type="evidence" value="ECO:0007669"/>
    <property type="project" value="TreeGrafter"/>
</dbReference>
<dbReference type="GO" id="GO:0005886">
    <property type="term" value="C:plasma membrane"/>
    <property type="evidence" value="ECO:0007669"/>
    <property type="project" value="TreeGrafter"/>
</dbReference>
<evidence type="ECO:0000256" key="6">
    <source>
        <dbReference type="ARBA" id="ARBA00022679"/>
    </source>
</evidence>
<evidence type="ECO:0000256" key="7">
    <source>
        <dbReference type="ARBA" id="ARBA00022798"/>
    </source>
</evidence>
<dbReference type="UniPathway" id="UPA00282"/>
<evidence type="ECO:0000256" key="3">
    <source>
        <dbReference type="ARBA" id="ARBA00009587"/>
    </source>
</evidence>
<dbReference type="InterPro" id="IPR009721">
    <property type="entry name" value="O-acyltransferase_WSD1_C"/>
</dbReference>
<keyword evidence="8 11" id="KW-0443">Lipid metabolism</keyword>
<dbReference type="OrthoDB" id="9810950at2"/>
<evidence type="ECO:0000313" key="15">
    <source>
        <dbReference type="Proteomes" id="UP000018291"/>
    </source>
</evidence>
<comment type="caution">
    <text evidence="14">The sequence shown here is derived from an EMBL/GenBank/DDBJ whole genome shotgun (WGS) entry which is preliminary data.</text>
</comment>
<reference evidence="14 15" key="1">
    <citation type="journal article" date="2013" name="ISME J.">
        <title>Metabolic model for the filamentous 'Candidatus Microthrix parvicella' based on genomic and metagenomic analyses.</title>
        <authorList>
            <person name="Jon McIlroy S."/>
            <person name="Kristiansen R."/>
            <person name="Albertsen M."/>
            <person name="Michael Karst S."/>
            <person name="Rossetti S."/>
            <person name="Lund Nielsen J."/>
            <person name="Tandoi V."/>
            <person name="James Seviour R."/>
            <person name="Nielsen P.H."/>
        </authorList>
    </citation>
    <scope>NUCLEOTIDE SEQUENCE [LARGE SCALE GENOMIC DNA]</scope>
    <source>
        <strain evidence="14 15">RN1</strain>
    </source>
</reference>
<sequence>MERITGADALFLEAETPTMMMHVVGVLVLDTTGVDGWTIDRVTNVMEERIHLIEPFRRRMLPVPAALDHPRWIEDPDFDLDRHVAHHTLESPGDMRALAAFAGEVASQPLPRDRPLWEMWLVDGLADGTVALVSKVHHALMDGAAGGELMASLFDLSPEGDAVAPPEHEWSPKPSPSSGDLVADALGAALARTRRLPSTLVRSAGAVSGAARSAISRQVAGGTPLFAPSTPFNGRLTERRAMSLTQCRLDDLRRTRTAFGTKVNDVVLAAATASLRRYLVDRDALPSGPLVASVPMSVRTESDDGRLGNRTANLMVPLPVHLTDPVEVLQTIRAYTAEAKATPKAVGPDLFADWVDLTSSALIHGTAQAYSSLGISGIHPSPFNLVISNVPGPPIPLYLGGATVTATYPMGPLITNNGLNITVLSQSDELNVGVIACPDLVDDVEAVGVGFVEAIQELAGLADQVNTEENDDG</sequence>
<dbReference type="InterPro" id="IPR045034">
    <property type="entry name" value="O-acyltransferase_WSD1-like"/>
</dbReference>
<dbReference type="RefSeq" id="WP_012228204.1">
    <property type="nucleotide sequence ID" value="NZ_HG422565.1"/>
</dbReference>
<evidence type="ECO:0000256" key="1">
    <source>
        <dbReference type="ARBA" id="ARBA00004771"/>
    </source>
</evidence>
<keyword evidence="7 11" id="KW-0319">Glycerol metabolism</keyword>
<accession>R4Z0U5</accession>
<comment type="pathway">
    <text evidence="1 11">Glycerolipid metabolism; triacylglycerol biosynthesis.</text>
</comment>
<dbReference type="Pfam" id="PF06974">
    <property type="entry name" value="WS_DGAT_C"/>
    <property type="match status" value="1"/>
</dbReference>
<proteinExistence type="inferred from homology"/>
<dbReference type="eggNOG" id="COG1020">
    <property type="taxonomic scope" value="Bacteria"/>
</dbReference>
<keyword evidence="6 11" id="KW-0808">Transferase</keyword>
<keyword evidence="9 11" id="KW-0012">Acyltransferase</keyword>
<evidence type="ECO:0000256" key="5">
    <source>
        <dbReference type="ARBA" id="ARBA00022516"/>
    </source>
</evidence>
<evidence type="ECO:0000256" key="4">
    <source>
        <dbReference type="ARBA" id="ARBA00013244"/>
    </source>
</evidence>
<dbReference type="GO" id="GO:0051701">
    <property type="term" value="P:biological process involved in interaction with host"/>
    <property type="evidence" value="ECO:0007669"/>
    <property type="project" value="TreeGrafter"/>
</dbReference>
<dbReference type="PANTHER" id="PTHR31650:SF1">
    <property type="entry name" value="WAX ESTER SYNTHASE_DIACYLGLYCEROL ACYLTRANSFERASE 4-RELATED"/>
    <property type="match status" value="1"/>
</dbReference>
<dbReference type="GO" id="GO:0001666">
    <property type="term" value="P:response to hypoxia"/>
    <property type="evidence" value="ECO:0007669"/>
    <property type="project" value="TreeGrafter"/>
</dbReference>
<dbReference type="GO" id="GO:0004144">
    <property type="term" value="F:diacylglycerol O-acyltransferase activity"/>
    <property type="evidence" value="ECO:0007669"/>
    <property type="project" value="UniProtKB-EC"/>
</dbReference>
<evidence type="ECO:0000256" key="8">
    <source>
        <dbReference type="ARBA" id="ARBA00023098"/>
    </source>
</evidence>
<comment type="catalytic activity">
    <reaction evidence="10 11">
        <text>an acyl-CoA + a 1,2-diacyl-sn-glycerol = a triacyl-sn-glycerol + CoA</text>
        <dbReference type="Rhea" id="RHEA:10868"/>
        <dbReference type="ChEBI" id="CHEBI:17815"/>
        <dbReference type="ChEBI" id="CHEBI:57287"/>
        <dbReference type="ChEBI" id="CHEBI:58342"/>
        <dbReference type="ChEBI" id="CHEBI:64615"/>
        <dbReference type="EC" id="2.3.1.20"/>
    </reaction>
</comment>
<organism evidence="14 15">
    <name type="scientific">Candidatus Neomicrothrix parvicella RN1</name>
    <dbReference type="NCBI Taxonomy" id="1229780"/>
    <lineage>
        <taxon>Bacteria</taxon>
        <taxon>Bacillati</taxon>
        <taxon>Actinomycetota</taxon>
        <taxon>Acidimicrobiia</taxon>
        <taxon>Acidimicrobiales</taxon>
        <taxon>Microthrixaceae</taxon>
        <taxon>Candidatus Neomicrothrix</taxon>
    </lineage>
</organism>
<dbReference type="AlphaFoldDB" id="R4Z0U5"/>
<dbReference type="NCBIfam" id="TIGR02946">
    <property type="entry name" value="acyl_WS_DGAT"/>
    <property type="match status" value="1"/>
</dbReference>
<evidence type="ECO:0000313" key="14">
    <source>
        <dbReference type="EMBL" id="CCM64318.1"/>
    </source>
</evidence>
<dbReference type="InterPro" id="IPR023213">
    <property type="entry name" value="CAT-like_dom_sf"/>
</dbReference>
<keyword evidence="5 11" id="KW-0444">Lipid biosynthesis</keyword>
<evidence type="ECO:0000259" key="13">
    <source>
        <dbReference type="Pfam" id="PF06974"/>
    </source>
</evidence>
<dbReference type="PANTHER" id="PTHR31650">
    <property type="entry name" value="O-ACYLTRANSFERASE (WSD1-LIKE) FAMILY PROTEIN"/>
    <property type="match status" value="1"/>
</dbReference>
<name>R4Z0U5_9ACTN</name>
<gene>
    <name evidence="14" type="ORF">BN381_360020</name>
</gene>
<comment type="similarity">
    <text evidence="3 11">Belongs to the long-chain O-acyltransferase family.</text>
</comment>
<evidence type="ECO:0000256" key="9">
    <source>
        <dbReference type="ARBA" id="ARBA00023315"/>
    </source>
</evidence>
<evidence type="ECO:0000256" key="11">
    <source>
        <dbReference type="RuleBase" id="RU361241"/>
    </source>
</evidence>
<evidence type="ECO:0000256" key="2">
    <source>
        <dbReference type="ARBA" id="ARBA00005189"/>
    </source>
</evidence>
<dbReference type="EC" id="2.3.1.20" evidence="4 11"/>